<evidence type="ECO:0000313" key="3">
    <source>
        <dbReference type="Proteomes" id="UP000886748"/>
    </source>
</evidence>
<keyword evidence="1" id="KW-1133">Transmembrane helix</keyword>
<organism evidence="2 3">
    <name type="scientific">Candidatus Limenecus avicola</name>
    <dbReference type="NCBI Taxonomy" id="2840847"/>
    <lineage>
        <taxon>Bacteria</taxon>
        <taxon>Bacillati</taxon>
        <taxon>Bacillota</taxon>
        <taxon>Clostridia</taxon>
        <taxon>Eubacteriales</taxon>
        <taxon>Clostridiaceae</taxon>
        <taxon>Clostridiaceae incertae sedis</taxon>
        <taxon>Candidatus Limenecus</taxon>
    </lineage>
</organism>
<evidence type="ECO:0000256" key="1">
    <source>
        <dbReference type="SAM" id="Phobius"/>
    </source>
</evidence>
<reference evidence="2" key="1">
    <citation type="submission" date="2020-10" db="EMBL/GenBank/DDBJ databases">
        <authorList>
            <person name="Gilroy R."/>
        </authorList>
    </citation>
    <scope>NUCLEOTIDE SEQUENCE</scope>
    <source>
        <strain evidence="2">CHK154-7741</strain>
    </source>
</reference>
<dbReference type="AlphaFoldDB" id="A0A9D1MYY9"/>
<keyword evidence="1" id="KW-0472">Membrane</keyword>
<keyword evidence="1" id="KW-0812">Transmembrane</keyword>
<proteinExistence type="predicted"/>
<sequence length="124" mass="13981">MTSPKIGQTISNVTDNIRNGYQTRVKPKIASGYQYTTELKNDVVDFVKKNPKKTGAAAFLTFVGLAAAGFVAKHIKTLHDMNKIKSEHIEHQREIIDALKDDIADKQFMLDTRQDIIDAYSKKK</sequence>
<dbReference type="Proteomes" id="UP000886748">
    <property type="component" value="Unassembled WGS sequence"/>
</dbReference>
<accession>A0A9D1MYY9</accession>
<reference evidence="2" key="2">
    <citation type="journal article" date="2021" name="PeerJ">
        <title>Extensive microbial diversity within the chicken gut microbiome revealed by metagenomics and culture.</title>
        <authorList>
            <person name="Gilroy R."/>
            <person name="Ravi A."/>
            <person name="Getino M."/>
            <person name="Pursley I."/>
            <person name="Horton D.L."/>
            <person name="Alikhan N.F."/>
            <person name="Baker D."/>
            <person name="Gharbi K."/>
            <person name="Hall N."/>
            <person name="Watson M."/>
            <person name="Adriaenssens E.M."/>
            <person name="Foster-Nyarko E."/>
            <person name="Jarju S."/>
            <person name="Secka A."/>
            <person name="Antonio M."/>
            <person name="Oren A."/>
            <person name="Chaudhuri R.R."/>
            <person name="La Ragione R."/>
            <person name="Hildebrand F."/>
            <person name="Pallen M.J."/>
        </authorList>
    </citation>
    <scope>NUCLEOTIDE SEQUENCE</scope>
    <source>
        <strain evidence="2">CHK154-7741</strain>
    </source>
</reference>
<dbReference type="EMBL" id="DVOD01000008">
    <property type="protein sequence ID" value="HIU91651.1"/>
    <property type="molecule type" value="Genomic_DNA"/>
</dbReference>
<name>A0A9D1MYY9_9CLOT</name>
<gene>
    <name evidence="2" type="ORF">IAD26_00805</name>
</gene>
<protein>
    <submittedName>
        <fullName evidence="2">Uncharacterized protein</fullName>
    </submittedName>
</protein>
<comment type="caution">
    <text evidence="2">The sequence shown here is derived from an EMBL/GenBank/DDBJ whole genome shotgun (WGS) entry which is preliminary data.</text>
</comment>
<feature type="transmembrane region" description="Helical" evidence="1">
    <location>
        <begin position="56"/>
        <end position="75"/>
    </location>
</feature>
<evidence type="ECO:0000313" key="2">
    <source>
        <dbReference type="EMBL" id="HIU91651.1"/>
    </source>
</evidence>